<dbReference type="RefSeq" id="WP_069954299.1">
    <property type="nucleotide sequence ID" value="NZ_CP012886.2"/>
</dbReference>
<sequence length="78" mass="8169">MGTCVSFTTDRYADGTASSTGTLLLPDIPRGSNGTEPTPIQALLITTKHAGDSRDPTEPRQEQYTVAKLTGTAIPCSS</sequence>
<organism evidence="1 2">
    <name type="scientific">Mycobacterium intracellulare subsp. chimaera</name>
    <dbReference type="NCBI Taxonomy" id="222805"/>
    <lineage>
        <taxon>Bacteria</taxon>
        <taxon>Bacillati</taxon>
        <taxon>Actinomycetota</taxon>
        <taxon>Actinomycetes</taxon>
        <taxon>Mycobacteriales</taxon>
        <taxon>Mycobacteriaceae</taxon>
        <taxon>Mycobacterium</taxon>
        <taxon>Mycobacterium avium complex (MAC)</taxon>
    </lineage>
</organism>
<evidence type="ECO:0000313" key="1">
    <source>
        <dbReference type="EMBL" id="MDM3929827.1"/>
    </source>
</evidence>
<dbReference type="Proteomes" id="UP001529272">
    <property type="component" value="Unassembled WGS sequence"/>
</dbReference>
<keyword evidence="2" id="KW-1185">Reference proteome</keyword>
<gene>
    <name evidence="1" type="ORF">QRB35_28000</name>
</gene>
<name>A0ABT7P956_MYCIT</name>
<proteinExistence type="predicted"/>
<evidence type="ECO:0000313" key="2">
    <source>
        <dbReference type="Proteomes" id="UP001529272"/>
    </source>
</evidence>
<dbReference type="EMBL" id="JASZZX010000048">
    <property type="protein sequence ID" value="MDM3929827.1"/>
    <property type="molecule type" value="Genomic_DNA"/>
</dbReference>
<comment type="caution">
    <text evidence="1">The sequence shown here is derived from an EMBL/GenBank/DDBJ whole genome shotgun (WGS) entry which is preliminary data.</text>
</comment>
<reference evidence="1" key="2">
    <citation type="submission" date="2023-06" db="EMBL/GenBank/DDBJ databases">
        <authorList>
            <person name="Spilker T."/>
        </authorList>
    </citation>
    <scope>NUCLEOTIDE SEQUENCE</scope>
    <source>
        <strain evidence="1">FLAC1071</strain>
    </source>
</reference>
<protein>
    <submittedName>
        <fullName evidence="1">Uncharacterized protein</fullName>
    </submittedName>
</protein>
<accession>A0ABT7P956</accession>
<reference evidence="1" key="1">
    <citation type="submission" date="2023-06" db="EMBL/GenBank/DDBJ databases">
        <title>Itaconate inhibition of nontuberculous mycobacteria.</title>
        <authorList>
            <person name="Breen P."/>
            <person name="Zimbric M."/>
            <person name="Caverly L."/>
        </authorList>
    </citation>
    <scope>NUCLEOTIDE SEQUENCE</scope>
    <source>
        <strain evidence="1">FLAC1071</strain>
    </source>
</reference>